<name>A0A1L9U936_ASPBC</name>
<dbReference type="AlphaFoldDB" id="A0A1L9U936"/>
<keyword evidence="1" id="KW-0732">Signal</keyword>
<protein>
    <recommendedName>
        <fullName evidence="4">Ecp2 effector protein domain-containing protein</fullName>
    </recommendedName>
</protein>
<evidence type="ECO:0000313" key="3">
    <source>
        <dbReference type="Proteomes" id="UP000184499"/>
    </source>
</evidence>
<reference evidence="3" key="1">
    <citation type="journal article" date="2017" name="Genome Biol.">
        <title>Comparative genomics reveals high biological diversity and specific adaptations in the industrially and medically important fungal genus Aspergillus.</title>
        <authorList>
            <person name="de Vries R.P."/>
            <person name="Riley R."/>
            <person name="Wiebenga A."/>
            <person name="Aguilar-Osorio G."/>
            <person name="Amillis S."/>
            <person name="Uchima C.A."/>
            <person name="Anderluh G."/>
            <person name="Asadollahi M."/>
            <person name="Askin M."/>
            <person name="Barry K."/>
            <person name="Battaglia E."/>
            <person name="Bayram O."/>
            <person name="Benocci T."/>
            <person name="Braus-Stromeyer S.A."/>
            <person name="Caldana C."/>
            <person name="Canovas D."/>
            <person name="Cerqueira G.C."/>
            <person name="Chen F."/>
            <person name="Chen W."/>
            <person name="Choi C."/>
            <person name="Clum A."/>
            <person name="Dos Santos R.A."/>
            <person name="Damasio A.R."/>
            <person name="Diallinas G."/>
            <person name="Emri T."/>
            <person name="Fekete E."/>
            <person name="Flipphi M."/>
            <person name="Freyberg S."/>
            <person name="Gallo A."/>
            <person name="Gournas C."/>
            <person name="Habgood R."/>
            <person name="Hainaut M."/>
            <person name="Harispe M.L."/>
            <person name="Henrissat B."/>
            <person name="Hilden K.S."/>
            <person name="Hope R."/>
            <person name="Hossain A."/>
            <person name="Karabika E."/>
            <person name="Karaffa L."/>
            <person name="Karanyi Z."/>
            <person name="Krasevec N."/>
            <person name="Kuo A."/>
            <person name="Kusch H."/>
            <person name="LaButti K."/>
            <person name="Lagendijk E.L."/>
            <person name="Lapidus A."/>
            <person name="Levasseur A."/>
            <person name="Lindquist E."/>
            <person name="Lipzen A."/>
            <person name="Logrieco A.F."/>
            <person name="MacCabe A."/>
            <person name="Maekelae M.R."/>
            <person name="Malavazi I."/>
            <person name="Melin P."/>
            <person name="Meyer V."/>
            <person name="Mielnichuk N."/>
            <person name="Miskei M."/>
            <person name="Molnar A.P."/>
            <person name="Mule G."/>
            <person name="Ngan C.Y."/>
            <person name="Orejas M."/>
            <person name="Orosz E."/>
            <person name="Ouedraogo J.P."/>
            <person name="Overkamp K.M."/>
            <person name="Park H.-S."/>
            <person name="Perrone G."/>
            <person name="Piumi F."/>
            <person name="Punt P.J."/>
            <person name="Ram A.F."/>
            <person name="Ramon A."/>
            <person name="Rauscher S."/>
            <person name="Record E."/>
            <person name="Riano-Pachon D.M."/>
            <person name="Robert V."/>
            <person name="Roehrig J."/>
            <person name="Ruller R."/>
            <person name="Salamov A."/>
            <person name="Salih N.S."/>
            <person name="Samson R.A."/>
            <person name="Sandor E."/>
            <person name="Sanguinetti M."/>
            <person name="Schuetze T."/>
            <person name="Sepcic K."/>
            <person name="Shelest E."/>
            <person name="Sherlock G."/>
            <person name="Sophianopoulou V."/>
            <person name="Squina F.M."/>
            <person name="Sun H."/>
            <person name="Susca A."/>
            <person name="Todd R.B."/>
            <person name="Tsang A."/>
            <person name="Unkles S.E."/>
            <person name="van de Wiele N."/>
            <person name="van Rossen-Uffink D."/>
            <person name="Oliveira J.V."/>
            <person name="Vesth T.C."/>
            <person name="Visser J."/>
            <person name="Yu J.-H."/>
            <person name="Zhou M."/>
            <person name="Andersen M.R."/>
            <person name="Archer D.B."/>
            <person name="Baker S.E."/>
            <person name="Benoit I."/>
            <person name="Brakhage A.A."/>
            <person name="Braus G.H."/>
            <person name="Fischer R."/>
            <person name="Frisvad J.C."/>
            <person name="Goldman G.H."/>
            <person name="Houbraken J."/>
            <person name="Oakley B."/>
            <person name="Pocsi I."/>
            <person name="Scazzocchio C."/>
            <person name="Seiboth B."/>
            <person name="vanKuyk P.A."/>
            <person name="Wortman J."/>
            <person name="Dyer P.S."/>
            <person name="Grigoriev I.V."/>
        </authorList>
    </citation>
    <scope>NUCLEOTIDE SEQUENCE [LARGE SCALE GENOMIC DNA]</scope>
    <source>
        <strain evidence="3">CBS 101740 / IMI 381727 / IBT 21946</strain>
    </source>
</reference>
<evidence type="ECO:0000313" key="2">
    <source>
        <dbReference type="EMBL" id="OJJ68132.1"/>
    </source>
</evidence>
<proteinExistence type="predicted"/>
<feature type="chain" id="PRO_5012069674" description="Ecp2 effector protein domain-containing protein" evidence="1">
    <location>
        <begin position="18"/>
        <end position="118"/>
    </location>
</feature>
<feature type="signal peptide" evidence="1">
    <location>
        <begin position="1"/>
        <end position="17"/>
    </location>
</feature>
<dbReference type="GeneID" id="93575434"/>
<dbReference type="EMBL" id="KV878691">
    <property type="protein sequence ID" value="OJJ68132.1"/>
    <property type="molecule type" value="Genomic_DNA"/>
</dbReference>
<organism evidence="2 3">
    <name type="scientific">Aspergillus brasiliensis (strain CBS 101740 / IMI 381727 / IBT 21946)</name>
    <dbReference type="NCBI Taxonomy" id="767769"/>
    <lineage>
        <taxon>Eukaryota</taxon>
        <taxon>Fungi</taxon>
        <taxon>Dikarya</taxon>
        <taxon>Ascomycota</taxon>
        <taxon>Pezizomycotina</taxon>
        <taxon>Eurotiomycetes</taxon>
        <taxon>Eurotiomycetidae</taxon>
        <taxon>Eurotiales</taxon>
        <taxon>Aspergillaceae</taxon>
        <taxon>Aspergillus</taxon>
        <taxon>Aspergillus subgen. Circumdati</taxon>
    </lineage>
</organism>
<keyword evidence="3" id="KW-1185">Reference proteome</keyword>
<dbReference type="VEuPathDB" id="FungiDB:ASPBRDRAFT_318636"/>
<evidence type="ECO:0000256" key="1">
    <source>
        <dbReference type="SAM" id="SignalP"/>
    </source>
</evidence>
<gene>
    <name evidence="2" type="ORF">ASPBRDRAFT_318636</name>
</gene>
<dbReference type="InterPro" id="IPR048508">
    <property type="entry name" value="LDL"/>
</dbReference>
<accession>A0A1L9U936</accession>
<sequence length="118" mass="12896">MHLSTLILSILPTTALSAICYPETGGTNCASLISIKEFYSLQYCTYRWNVLYGDWDHFVNNASSATTVHASVGKTGVFDSFEDCLNGFEDVVETCHGVSQGGVMTNGNVSLNVHFCDW</sequence>
<dbReference type="OMA" id="RWNVLYG"/>
<dbReference type="OrthoDB" id="2730350at2759"/>
<dbReference type="Proteomes" id="UP000184499">
    <property type="component" value="Unassembled WGS sequence"/>
</dbReference>
<dbReference type="Pfam" id="PF21691">
    <property type="entry name" value="LDL"/>
    <property type="match status" value="1"/>
</dbReference>
<evidence type="ECO:0008006" key="4">
    <source>
        <dbReference type="Google" id="ProtNLM"/>
    </source>
</evidence>
<dbReference type="RefSeq" id="XP_067475381.1">
    <property type="nucleotide sequence ID" value="XM_067622946.1"/>
</dbReference>